<sequence length="315" mass="34668">MPIMDAVPLLDSATATILASVNKYTIQQHVKWLDNCIEMPNTYTVYNFQTARPRLETNNQAIMRINEVSDGCTRCCCAPNHSVVLNFDALDPSGRELFPVMTMERQGCCGKLCLGEIVCMECCANEAFFHAGKVEGKAGELDKSRVFGRAKVPIPFAGGFTPVIQVMDRDATSDHHFASVKGPMCFGGCSELCCSVPFTVKKVNKDGSISVNVGDVATITKMKPKSFADAMRELLTDSDLYELEIHDLSLSAQQRASLVGTLLLCDYMFFERDIDACSYNVFTKELKISLCNCFCLGKIIPCQCTCGGDDKERDS</sequence>
<gene>
    <name evidence="3" type="ORF">MICPUCDRAFT_55882</name>
</gene>
<dbReference type="RefSeq" id="XP_003056644.1">
    <property type="nucleotide sequence ID" value="XM_003056598.1"/>
</dbReference>
<dbReference type="GeneID" id="9682538"/>
<dbReference type="EMBL" id="GG663737">
    <property type="protein sequence ID" value="EEH58289.1"/>
    <property type="molecule type" value="Genomic_DNA"/>
</dbReference>
<evidence type="ECO:0000313" key="3">
    <source>
        <dbReference type="EMBL" id="EEH58289.1"/>
    </source>
</evidence>
<dbReference type="InterPro" id="IPR005552">
    <property type="entry name" value="Scramblase"/>
</dbReference>
<comment type="similarity">
    <text evidence="1 2">Belongs to the phospholipid scramblase family.</text>
</comment>
<protein>
    <recommendedName>
        <fullName evidence="2">Phospholipid scramblase</fullName>
    </recommendedName>
</protein>
<organism evidence="4">
    <name type="scientific">Micromonas pusilla (strain CCMP1545)</name>
    <name type="common">Picoplanktonic green alga</name>
    <dbReference type="NCBI Taxonomy" id="564608"/>
    <lineage>
        <taxon>Eukaryota</taxon>
        <taxon>Viridiplantae</taxon>
        <taxon>Chlorophyta</taxon>
        <taxon>Mamiellophyceae</taxon>
        <taxon>Mamiellales</taxon>
        <taxon>Mamiellaceae</taxon>
        <taxon>Micromonas</taxon>
    </lineage>
</organism>
<evidence type="ECO:0000313" key="4">
    <source>
        <dbReference type="Proteomes" id="UP000001876"/>
    </source>
</evidence>
<name>C1MNG0_MICPC</name>
<dbReference type="KEGG" id="mpp:MICPUCDRAFT_55882"/>
<proteinExistence type="inferred from homology"/>
<dbReference type="eggNOG" id="ENOG502SBRB">
    <property type="taxonomic scope" value="Eukaryota"/>
</dbReference>
<reference evidence="3 4" key="1">
    <citation type="journal article" date="2009" name="Science">
        <title>Green evolution and dynamic adaptations revealed by genomes of the marine picoeukaryotes Micromonas.</title>
        <authorList>
            <person name="Worden A.Z."/>
            <person name="Lee J.H."/>
            <person name="Mock T."/>
            <person name="Rouze P."/>
            <person name="Simmons M.P."/>
            <person name="Aerts A.L."/>
            <person name="Allen A.E."/>
            <person name="Cuvelier M.L."/>
            <person name="Derelle E."/>
            <person name="Everett M.V."/>
            <person name="Foulon E."/>
            <person name="Grimwood J."/>
            <person name="Gundlach H."/>
            <person name="Henrissat B."/>
            <person name="Napoli C."/>
            <person name="McDonald S.M."/>
            <person name="Parker M.S."/>
            <person name="Rombauts S."/>
            <person name="Salamov A."/>
            <person name="Von Dassow P."/>
            <person name="Badger J.H."/>
            <person name="Coutinho P.M."/>
            <person name="Demir E."/>
            <person name="Dubchak I."/>
            <person name="Gentemann C."/>
            <person name="Eikrem W."/>
            <person name="Gready J.E."/>
            <person name="John U."/>
            <person name="Lanier W."/>
            <person name="Lindquist E.A."/>
            <person name="Lucas S."/>
            <person name="Mayer K.F."/>
            <person name="Moreau H."/>
            <person name="Not F."/>
            <person name="Otillar R."/>
            <person name="Panaud O."/>
            <person name="Pangilinan J."/>
            <person name="Paulsen I."/>
            <person name="Piegu B."/>
            <person name="Poliakov A."/>
            <person name="Robbens S."/>
            <person name="Schmutz J."/>
            <person name="Toulza E."/>
            <person name="Wyss T."/>
            <person name="Zelensky A."/>
            <person name="Zhou K."/>
            <person name="Armbrust E.V."/>
            <person name="Bhattacharya D."/>
            <person name="Goodenough U.W."/>
            <person name="Van de Peer Y."/>
            <person name="Grigoriev I.V."/>
        </authorList>
    </citation>
    <scope>NUCLEOTIDE SEQUENCE [LARGE SCALE GENOMIC DNA]</scope>
    <source>
        <strain evidence="3 4">CCMP1545</strain>
    </source>
</reference>
<accession>C1MNG0</accession>
<keyword evidence="4" id="KW-1185">Reference proteome</keyword>
<dbReference type="PANTHER" id="PTHR23248">
    <property type="entry name" value="PHOSPHOLIPID SCRAMBLASE-RELATED"/>
    <property type="match status" value="1"/>
</dbReference>
<dbReference type="PANTHER" id="PTHR23248:SF9">
    <property type="entry name" value="PHOSPHOLIPID SCRAMBLASE"/>
    <property type="match status" value="1"/>
</dbReference>
<dbReference type="OrthoDB" id="191150at2759"/>
<dbReference type="AlphaFoldDB" id="C1MNG0"/>
<dbReference type="Proteomes" id="UP000001876">
    <property type="component" value="Unassembled WGS sequence"/>
</dbReference>
<dbReference type="Pfam" id="PF03803">
    <property type="entry name" value="Scramblase"/>
    <property type="match status" value="1"/>
</dbReference>
<dbReference type="GO" id="GO:0017128">
    <property type="term" value="F:phospholipid scramblase activity"/>
    <property type="evidence" value="ECO:0007669"/>
    <property type="project" value="InterPro"/>
</dbReference>
<dbReference type="GO" id="GO:0005886">
    <property type="term" value="C:plasma membrane"/>
    <property type="evidence" value="ECO:0007669"/>
    <property type="project" value="TreeGrafter"/>
</dbReference>
<evidence type="ECO:0000256" key="1">
    <source>
        <dbReference type="ARBA" id="ARBA00005350"/>
    </source>
</evidence>
<evidence type="ECO:0000256" key="2">
    <source>
        <dbReference type="RuleBase" id="RU363116"/>
    </source>
</evidence>
<dbReference type="OMA" id="GCSELCC"/>